<evidence type="ECO:0000256" key="8">
    <source>
        <dbReference type="HAMAP-Rule" id="MF_00500"/>
    </source>
</evidence>
<sequence>MANHKSALKRIKQNTMRRMRNRMVKTQVKTSVKNVLTAAKGQGDVSSELQKAQSVIDKAARKGVIHKKTAARRISRLNRRANRSAS</sequence>
<dbReference type="Proteomes" id="UP000525298">
    <property type="component" value="Unassembled WGS sequence"/>
</dbReference>
<comment type="function">
    <text evidence="1 8">Binds directly to 16S ribosomal RNA.</text>
</comment>
<comment type="similarity">
    <text evidence="2 8">Belongs to the bacterial ribosomal protein bS20 family.</text>
</comment>
<dbReference type="Gene3D" id="1.20.58.110">
    <property type="entry name" value="Ribosomal protein S20"/>
    <property type="match status" value="1"/>
</dbReference>
<dbReference type="HAMAP" id="MF_00500">
    <property type="entry name" value="Ribosomal_bS20"/>
    <property type="match status" value="1"/>
</dbReference>
<proteinExistence type="inferred from homology"/>
<dbReference type="InterPro" id="IPR002583">
    <property type="entry name" value="Ribosomal_bS20"/>
</dbReference>
<protein>
    <recommendedName>
        <fullName evidence="7 8">Small ribosomal subunit protein bS20</fullName>
    </recommendedName>
</protein>
<dbReference type="GO" id="GO:0006412">
    <property type="term" value="P:translation"/>
    <property type="evidence" value="ECO:0007669"/>
    <property type="project" value="UniProtKB-UniRule"/>
</dbReference>
<dbReference type="GO" id="GO:0015935">
    <property type="term" value="C:small ribosomal subunit"/>
    <property type="evidence" value="ECO:0007669"/>
    <property type="project" value="TreeGrafter"/>
</dbReference>
<keyword evidence="3 8" id="KW-0699">rRNA-binding</keyword>
<evidence type="ECO:0000313" key="10">
    <source>
        <dbReference type="Proteomes" id="UP000525298"/>
    </source>
</evidence>
<keyword evidence="5 8" id="KW-0689">Ribosomal protein</keyword>
<dbReference type="AlphaFoldDB" id="A0A7W0C911"/>
<evidence type="ECO:0000256" key="1">
    <source>
        <dbReference type="ARBA" id="ARBA00003134"/>
    </source>
</evidence>
<dbReference type="GO" id="GO:0070181">
    <property type="term" value="F:small ribosomal subunit rRNA binding"/>
    <property type="evidence" value="ECO:0007669"/>
    <property type="project" value="TreeGrafter"/>
</dbReference>
<evidence type="ECO:0000256" key="6">
    <source>
        <dbReference type="ARBA" id="ARBA00023274"/>
    </source>
</evidence>
<dbReference type="PANTHER" id="PTHR33398:SF1">
    <property type="entry name" value="SMALL RIBOSOMAL SUBUNIT PROTEIN BS20C"/>
    <property type="match status" value="1"/>
</dbReference>
<evidence type="ECO:0000313" key="9">
    <source>
        <dbReference type="EMBL" id="MBA2881386.1"/>
    </source>
</evidence>
<dbReference type="InterPro" id="IPR036510">
    <property type="entry name" value="Ribosomal_bS20_sf"/>
</dbReference>
<dbReference type="RefSeq" id="WP_181551052.1">
    <property type="nucleotide sequence ID" value="NZ_JACDUS010000004.1"/>
</dbReference>
<gene>
    <name evidence="8" type="primary">rpsT</name>
    <name evidence="9" type="ORF">HNR65_001713</name>
</gene>
<reference evidence="9 10" key="1">
    <citation type="submission" date="2020-07" db="EMBL/GenBank/DDBJ databases">
        <title>Genomic Encyclopedia of Type Strains, Phase IV (KMG-IV): sequencing the most valuable type-strain genomes for metagenomic binning, comparative biology and taxonomic classification.</title>
        <authorList>
            <person name="Goeker M."/>
        </authorList>
    </citation>
    <scope>NUCLEOTIDE SEQUENCE [LARGE SCALE GENOMIC DNA]</scope>
    <source>
        <strain evidence="9 10">DSM 17721</strain>
    </source>
</reference>
<dbReference type="SUPFAM" id="SSF46992">
    <property type="entry name" value="Ribosomal protein S20"/>
    <property type="match status" value="1"/>
</dbReference>
<keyword evidence="10" id="KW-1185">Reference proteome</keyword>
<dbReference type="PANTHER" id="PTHR33398">
    <property type="entry name" value="30S RIBOSOMAL PROTEIN S20"/>
    <property type="match status" value="1"/>
</dbReference>
<dbReference type="EMBL" id="JACDUS010000004">
    <property type="protein sequence ID" value="MBA2881386.1"/>
    <property type="molecule type" value="Genomic_DNA"/>
</dbReference>
<accession>A0A7W0C911</accession>
<name>A0A7W0C911_9BACT</name>
<organism evidence="9 10">
    <name type="scientific">Desulfosalsimonas propionicica</name>
    <dbReference type="NCBI Taxonomy" id="332175"/>
    <lineage>
        <taxon>Bacteria</taxon>
        <taxon>Pseudomonadati</taxon>
        <taxon>Thermodesulfobacteriota</taxon>
        <taxon>Desulfobacteria</taxon>
        <taxon>Desulfobacterales</taxon>
        <taxon>Desulfosalsimonadaceae</taxon>
        <taxon>Desulfosalsimonas</taxon>
    </lineage>
</organism>
<evidence type="ECO:0000256" key="7">
    <source>
        <dbReference type="ARBA" id="ARBA00035136"/>
    </source>
</evidence>
<evidence type="ECO:0000256" key="4">
    <source>
        <dbReference type="ARBA" id="ARBA00022884"/>
    </source>
</evidence>
<dbReference type="GO" id="GO:0003735">
    <property type="term" value="F:structural constituent of ribosome"/>
    <property type="evidence" value="ECO:0007669"/>
    <property type="project" value="InterPro"/>
</dbReference>
<evidence type="ECO:0000256" key="2">
    <source>
        <dbReference type="ARBA" id="ARBA00007634"/>
    </source>
</evidence>
<evidence type="ECO:0000256" key="5">
    <source>
        <dbReference type="ARBA" id="ARBA00022980"/>
    </source>
</evidence>
<keyword evidence="6 8" id="KW-0687">Ribonucleoprotein</keyword>
<dbReference type="Pfam" id="PF01649">
    <property type="entry name" value="Ribosomal_S20p"/>
    <property type="match status" value="1"/>
</dbReference>
<keyword evidence="4 8" id="KW-0694">RNA-binding</keyword>
<evidence type="ECO:0000256" key="3">
    <source>
        <dbReference type="ARBA" id="ARBA00022730"/>
    </source>
</evidence>
<comment type="caution">
    <text evidence="9">The sequence shown here is derived from an EMBL/GenBank/DDBJ whole genome shotgun (WGS) entry which is preliminary data.</text>
</comment>
<dbReference type="NCBIfam" id="TIGR00029">
    <property type="entry name" value="S20"/>
    <property type="match status" value="1"/>
</dbReference>